<dbReference type="AlphaFoldDB" id="A0A931D835"/>
<dbReference type="GO" id="GO:0008170">
    <property type="term" value="F:N-methyltransferase activity"/>
    <property type="evidence" value="ECO:0007669"/>
    <property type="project" value="UniProtKB-ARBA"/>
</dbReference>
<accession>A0A931D835</accession>
<dbReference type="GO" id="GO:0032259">
    <property type="term" value="P:methylation"/>
    <property type="evidence" value="ECO:0007669"/>
    <property type="project" value="UniProtKB-KW"/>
</dbReference>
<dbReference type="GO" id="GO:0008757">
    <property type="term" value="F:S-adenosylmethionine-dependent methyltransferase activity"/>
    <property type="evidence" value="ECO:0007669"/>
    <property type="project" value="TreeGrafter"/>
</dbReference>
<organism evidence="7 8">
    <name type="scientific">Zhihengliuella flava</name>
    <dbReference type="NCBI Taxonomy" id="1285193"/>
    <lineage>
        <taxon>Bacteria</taxon>
        <taxon>Bacillati</taxon>
        <taxon>Actinomycetota</taxon>
        <taxon>Actinomycetes</taxon>
        <taxon>Micrococcales</taxon>
        <taxon>Micrococcaceae</taxon>
        <taxon>Zhihengliuella</taxon>
    </lineage>
</organism>
<name>A0A931D835_9MICC</name>
<feature type="domain" description="DUF7059" evidence="6">
    <location>
        <begin position="19"/>
        <end position="99"/>
    </location>
</feature>
<dbReference type="InterPro" id="IPR055487">
    <property type="entry name" value="DUF7059"/>
</dbReference>
<dbReference type="PANTHER" id="PTHR45875:SF1">
    <property type="entry name" value="METHYLTRANSFERASE N6AMT1"/>
    <property type="match status" value="1"/>
</dbReference>
<gene>
    <name evidence="7" type="ORF">IW252_000924</name>
</gene>
<dbReference type="Gene3D" id="3.40.50.150">
    <property type="entry name" value="Vaccinia Virus protein VP39"/>
    <property type="match status" value="1"/>
</dbReference>
<dbReference type="GO" id="GO:0008276">
    <property type="term" value="F:protein methyltransferase activity"/>
    <property type="evidence" value="ECO:0007669"/>
    <property type="project" value="TreeGrafter"/>
</dbReference>
<dbReference type="GO" id="GO:0003676">
    <property type="term" value="F:nucleic acid binding"/>
    <property type="evidence" value="ECO:0007669"/>
    <property type="project" value="InterPro"/>
</dbReference>
<dbReference type="InterPro" id="IPR052190">
    <property type="entry name" value="Euk-Arch_PrmC-MTase"/>
</dbReference>
<dbReference type="CDD" id="cd02440">
    <property type="entry name" value="AdoMet_MTases"/>
    <property type="match status" value="1"/>
</dbReference>
<keyword evidence="8" id="KW-1185">Reference proteome</keyword>
<dbReference type="PANTHER" id="PTHR45875">
    <property type="entry name" value="METHYLTRANSFERASE N6AMT1"/>
    <property type="match status" value="1"/>
</dbReference>
<evidence type="ECO:0000313" key="8">
    <source>
        <dbReference type="Proteomes" id="UP000625033"/>
    </source>
</evidence>
<evidence type="ECO:0000313" key="7">
    <source>
        <dbReference type="EMBL" id="MBG6084157.1"/>
    </source>
</evidence>
<sequence length="533" mass="57426">MSTAQDRLDALADDLAGVRYYADDITELIGAEAHEALGRDQPIPARLALADLEAGDPRAQLAAVVDLFLTGGTVPAVRIDAALPRTGAAGLLALGLAEVGLPEALDEGEDDDAAVTVRAAVDLRPHASDADAELWVASDLSAYQRPGMLRTDHVLGIGQASRTLAQTTARRPVRRALDVGTGCGIQTFHLLSHAEHVVATDVSERALDFARFNLLLNHRALGIDPANLSARVDLRLGSLLEPVAGQTFDLIVSNPPFVITPRREGEREEERYTYRDGGLPGDTLVAHLVSELPAYLNDGGTAQMLANWEVRREAQAWSDGPAAWLATGAAAECQVEAWFIQRDTETPQQYAEVWLRDAAEGRDARHYERQYRAYLEDFASRDVAEIGFGMVWLRRPSGEGRAVGRRFEEITHPIEQPLGPHLAAAIAAADTLPGDLGSVHAVVADDVTEERHQRPGAEHPGVILLRQGAGLRRTHLLTTAEAGLVSACDGELTLGQIADAIDALLGEDDPEAKTRLLEGARRLIVNGFLTLVR</sequence>
<dbReference type="InterPro" id="IPR002052">
    <property type="entry name" value="DNA_methylase_N6_adenine_CS"/>
</dbReference>
<dbReference type="Pfam" id="PF23186">
    <property type="entry name" value="DUF7059"/>
    <property type="match status" value="1"/>
</dbReference>
<evidence type="ECO:0000256" key="1">
    <source>
        <dbReference type="ARBA" id="ARBA00006149"/>
    </source>
</evidence>
<dbReference type="Proteomes" id="UP000625033">
    <property type="component" value="Unassembled WGS sequence"/>
</dbReference>
<comment type="caution">
    <text evidence="7">The sequence shown here is derived from an EMBL/GenBank/DDBJ whole genome shotgun (WGS) entry which is preliminary data.</text>
</comment>
<evidence type="ECO:0000259" key="6">
    <source>
        <dbReference type="Pfam" id="PF23186"/>
    </source>
</evidence>
<proteinExistence type="inferred from homology"/>
<keyword evidence="3" id="KW-0808">Transferase</keyword>
<reference evidence="7" key="1">
    <citation type="submission" date="2020-11" db="EMBL/GenBank/DDBJ databases">
        <title>Sequencing the genomes of 1000 actinobacteria strains.</title>
        <authorList>
            <person name="Klenk H.-P."/>
        </authorList>
    </citation>
    <scope>NUCLEOTIDE SEQUENCE</scope>
    <source>
        <strain evidence="7">DSM 26152</strain>
    </source>
</reference>
<dbReference type="InterPro" id="IPR007848">
    <property type="entry name" value="Small_mtfrase_dom"/>
</dbReference>
<evidence type="ECO:0000256" key="2">
    <source>
        <dbReference type="ARBA" id="ARBA00022603"/>
    </source>
</evidence>
<dbReference type="SUPFAM" id="SSF53335">
    <property type="entry name" value="S-adenosyl-L-methionine-dependent methyltransferases"/>
    <property type="match status" value="1"/>
</dbReference>
<comment type="similarity">
    <text evidence="1">Belongs to the eukaryotic/archaeal PrmC-related family.</text>
</comment>
<dbReference type="EMBL" id="JADOTZ010000001">
    <property type="protein sequence ID" value="MBG6084157.1"/>
    <property type="molecule type" value="Genomic_DNA"/>
</dbReference>
<keyword evidence="4" id="KW-0949">S-adenosyl-L-methionine</keyword>
<protein>
    <submittedName>
        <fullName evidence="7">Methylase of polypeptide subunit release factors</fullName>
    </submittedName>
</protein>
<feature type="domain" description="Methyltransferase small" evidence="5">
    <location>
        <begin position="157"/>
        <end position="258"/>
    </location>
</feature>
<dbReference type="GO" id="GO:0035657">
    <property type="term" value="C:eRF1 methyltransferase complex"/>
    <property type="evidence" value="ECO:0007669"/>
    <property type="project" value="TreeGrafter"/>
</dbReference>
<dbReference type="PROSITE" id="PS00092">
    <property type="entry name" value="N6_MTASE"/>
    <property type="match status" value="1"/>
</dbReference>
<evidence type="ECO:0000256" key="3">
    <source>
        <dbReference type="ARBA" id="ARBA00022679"/>
    </source>
</evidence>
<evidence type="ECO:0000256" key="4">
    <source>
        <dbReference type="ARBA" id="ARBA00022691"/>
    </source>
</evidence>
<evidence type="ECO:0000259" key="5">
    <source>
        <dbReference type="Pfam" id="PF05175"/>
    </source>
</evidence>
<dbReference type="InterPro" id="IPR029063">
    <property type="entry name" value="SAM-dependent_MTases_sf"/>
</dbReference>
<dbReference type="Pfam" id="PF05175">
    <property type="entry name" value="MTS"/>
    <property type="match status" value="1"/>
</dbReference>
<keyword evidence="2 7" id="KW-0489">Methyltransferase</keyword>